<dbReference type="Pfam" id="PF06943">
    <property type="entry name" value="zf-LSD1"/>
    <property type="match status" value="1"/>
</dbReference>
<feature type="domain" description="Zinc finger LSD1-type" evidence="14">
    <location>
        <begin position="371"/>
        <end position="397"/>
    </location>
</feature>
<feature type="binding site" evidence="12">
    <location>
        <position position="147"/>
    </location>
    <ligand>
        <name>Zn(2+)</name>
        <dbReference type="ChEBI" id="CHEBI:29105"/>
        <note>catalytic</note>
    </ligand>
</feature>
<dbReference type="Gene3D" id="3.30.2010.10">
    <property type="entry name" value="Metalloproteases ('zincins'), catalytic domain"/>
    <property type="match status" value="1"/>
</dbReference>
<keyword evidence="8 12" id="KW-0862">Zinc</keyword>
<dbReference type="HAMAP" id="MF_00188">
    <property type="entry name" value="Pept_M48_protease_HtpX"/>
    <property type="match status" value="1"/>
</dbReference>
<dbReference type="InterPro" id="IPR022919">
    <property type="entry name" value="Pept_M48_protease_HtpX"/>
</dbReference>
<sequence length="404" mass="43568">MWEQINANRNRSILLVIGMGALLVAVGYGIGVYFFNSAYAGVAVAAVVWIVMTLVGYFQGDSILLATAGAKKIEKKDHPRLFNVVEEMTIACGLPKMPDVYIIDDPALNAFATGRDPEKAAVAITSGLLQKLNRDELQGVIAHEMAHVKNRDVLLMSLTAVLLGTIVLLSYYFSRMMFFTGGGGSRRSNDSGGGGGAIIAIVGLVFIILAPIFAQLIYFAVSRRREYLADASAALYTRYPEGLASALEKLGASTNQVKAANQATAPMYTVNPFREHGRKAADLTSTHPPISERVKILRKMGGGISYQAYEKAAEEVAHHKIIPGSALVGEQPLAVREPSLEGAVGEPDKLARTRETQNLLFGISNYRKLDCKNCGTTLRLPPDYKAPTVRCPHCGTVNQTAQPA</sequence>
<evidence type="ECO:0000259" key="13">
    <source>
        <dbReference type="Pfam" id="PF01435"/>
    </source>
</evidence>
<evidence type="ECO:0000256" key="1">
    <source>
        <dbReference type="ARBA" id="ARBA00004651"/>
    </source>
</evidence>
<evidence type="ECO:0000256" key="3">
    <source>
        <dbReference type="ARBA" id="ARBA00022475"/>
    </source>
</evidence>
<keyword evidence="9 12" id="KW-1133">Transmembrane helix</keyword>
<comment type="subcellular location">
    <subcellularLocation>
        <location evidence="1 12">Cell membrane</location>
        <topology evidence="1 12">Multi-pass membrane protein</topology>
    </subcellularLocation>
</comment>
<evidence type="ECO:0000256" key="2">
    <source>
        <dbReference type="ARBA" id="ARBA00009779"/>
    </source>
</evidence>
<evidence type="ECO:0000259" key="14">
    <source>
        <dbReference type="Pfam" id="PF06943"/>
    </source>
</evidence>
<evidence type="ECO:0000256" key="5">
    <source>
        <dbReference type="ARBA" id="ARBA00022692"/>
    </source>
</evidence>
<feature type="binding site" evidence="12">
    <location>
        <position position="226"/>
    </location>
    <ligand>
        <name>Zn(2+)</name>
        <dbReference type="ChEBI" id="CHEBI:29105"/>
        <note>catalytic</note>
    </ligand>
</feature>
<feature type="transmembrane region" description="Helical" evidence="12">
    <location>
        <begin position="12"/>
        <end position="31"/>
    </location>
</feature>
<proteinExistence type="inferred from homology"/>
<evidence type="ECO:0000313" key="16">
    <source>
        <dbReference type="Proteomes" id="UP001375370"/>
    </source>
</evidence>
<comment type="cofactor">
    <cofactor evidence="12">
        <name>Zn(2+)</name>
        <dbReference type="ChEBI" id="CHEBI:29105"/>
    </cofactor>
    <text evidence="12">Binds 1 zinc ion per subunit.</text>
</comment>
<evidence type="ECO:0000313" key="15">
    <source>
        <dbReference type="EMBL" id="WWX25749.1"/>
    </source>
</evidence>
<dbReference type="EMBL" id="CP146612">
    <property type="protein sequence ID" value="WWX25749.1"/>
    <property type="molecule type" value="Genomic_DNA"/>
</dbReference>
<keyword evidence="16" id="KW-1185">Reference proteome</keyword>
<dbReference type="EC" id="3.4.24.-" evidence="12"/>
<gene>
    <name evidence="12" type="primary">htpX</name>
    <name evidence="15" type="ORF">V8247_01910</name>
</gene>
<dbReference type="CDD" id="cd07340">
    <property type="entry name" value="M48B_Htpx_like"/>
    <property type="match status" value="1"/>
</dbReference>
<dbReference type="InterPro" id="IPR050083">
    <property type="entry name" value="HtpX_protease"/>
</dbReference>
<protein>
    <recommendedName>
        <fullName evidence="12">Protease HtpX homolog</fullName>
        <ecNumber evidence="12">3.4.24.-</ecNumber>
    </recommendedName>
</protein>
<keyword evidence="11 12" id="KW-0472">Membrane</keyword>
<evidence type="ECO:0000256" key="7">
    <source>
        <dbReference type="ARBA" id="ARBA00022801"/>
    </source>
</evidence>
<accession>A0ABZ2J4C5</accession>
<feature type="transmembrane region" description="Helical" evidence="12">
    <location>
        <begin position="193"/>
        <end position="221"/>
    </location>
</feature>
<reference evidence="15 16" key="1">
    <citation type="submission" date="2024-03" db="EMBL/GenBank/DDBJ databases">
        <title>A Dehalogenimonas Isolated from Estuarine Sediments Dihaloeliminates Chlorinated Alkanes.</title>
        <authorList>
            <person name="Yang Y."/>
            <person name="Wang H."/>
        </authorList>
    </citation>
    <scope>NUCLEOTIDE SEQUENCE [LARGE SCALE GENOMIC DNA]</scope>
    <source>
        <strain evidence="15 16">W</strain>
    </source>
</reference>
<dbReference type="PANTHER" id="PTHR43221:SF1">
    <property type="entry name" value="PROTEASE HTPX"/>
    <property type="match status" value="1"/>
</dbReference>
<feature type="transmembrane region" description="Helical" evidence="12">
    <location>
        <begin position="153"/>
        <end position="173"/>
    </location>
</feature>
<keyword evidence="5 12" id="KW-0812">Transmembrane</keyword>
<keyword evidence="7 12" id="KW-0378">Hydrolase</keyword>
<evidence type="ECO:0000256" key="6">
    <source>
        <dbReference type="ARBA" id="ARBA00022723"/>
    </source>
</evidence>
<keyword evidence="6 12" id="KW-0479">Metal-binding</keyword>
<feature type="domain" description="Peptidase M48" evidence="13">
    <location>
        <begin position="78"/>
        <end position="300"/>
    </location>
</feature>
<feature type="active site" evidence="12">
    <location>
        <position position="144"/>
    </location>
</feature>
<dbReference type="PANTHER" id="PTHR43221">
    <property type="entry name" value="PROTEASE HTPX"/>
    <property type="match status" value="1"/>
</dbReference>
<name>A0ABZ2J4C5_9CHLR</name>
<evidence type="ECO:0000256" key="11">
    <source>
        <dbReference type="ARBA" id="ARBA00023136"/>
    </source>
</evidence>
<dbReference type="Proteomes" id="UP001375370">
    <property type="component" value="Chromosome"/>
</dbReference>
<dbReference type="InterPro" id="IPR005735">
    <property type="entry name" value="Znf_LSD1"/>
</dbReference>
<keyword evidence="4 12" id="KW-0645">Protease</keyword>
<feature type="transmembrane region" description="Helical" evidence="12">
    <location>
        <begin position="37"/>
        <end position="58"/>
    </location>
</feature>
<evidence type="ECO:0000256" key="10">
    <source>
        <dbReference type="ARBA" id="ARBA00023049"/>
    </source>
</evidence>
<feature type="binding site" evidence="12">
    <location>
        <position position="143"/>
    </location>
    <ligand>
        <name>Zn(2+)</name>
        <dbReference type="ChEBI" id="CHEBI:29105"/>
        <note>catalytic</note>
    </ligand>
</feature>
<organism evidence="15 16">
    <name type="scientific">Candidatus Dehalogenimonas loeffleri</name>
    <dbReference type="NCBI Taxonomy" id="3127115"/>
    <lineage>
        <taxon>Bacteria</taxon>
        <taxon>Bacillati</taxon>
        <taxon>Chloroflexota</taxon>
        <taxon>Dehalococcoidia</taxon>
        <taxon>Dehalococcoidales</taxon>
        <taxon>Dehalococcoidaceae</taxon>
        <taxon>Dehalogenimonas</taxon>
    </lineage>
</organism>
<keyword evidence="10 12" id="KW-0482">Metalloprotease</keyword>
<dbReference type="InterPro" id="IPR001915">
    <property type="entry name" value="Peptidase_M48"/>
</dbReference>
<evidence type="ECO:0000256" key="12">
    <source>
        <dbReference type="HAMAP-Rule" id="MF_00188"/>
    </source>
</evidence>
<evidence type="ECO:0000256" key="9">
    <source>
        <dbReference type="ARBA" id="ARBA00022989"/>
    </source>
</evidence>
<evidence type="ECO:0000256" key="8">
    <source>
        <dbReference type="ARBA" id="ARBA00022833"/>
    </source>
</evidence>
<dbReference type="RefSeq" id="WP_338738229.1">
    <property type="nucleotide sequence ID" value="NZ_CP146612.1"/>
</dbReference>
<dbReference type="Pfam" id="PF01435">
    <property type="entry name" value="Peptidase_M48"/>
    <property type="match status" value="1"/>
</dbReference>
<comment type="similarity">
    <text evidence="2 12">Belongs to the peptidase M48B family.</text>
</comment>
<dbReference type="GO" id="GO:0008237">
    <property type="term" value="F:metallopeptidase activity"/>
    <property type="evidence" value="ECO:0007669"/>
    <property type="project" value="UniProtKB-KW"/>
</dbReference>
<evidence type="ECO:0000256" key="4">
    <source>
        <dbReference type="ARBA" id="ARBA00022670"/>
    </source>
</evidence>
<keyword evidence="3 12" id="KW-1003">Cell membrane</keyword>